<keyword evidence="4" id="KW-0067">ATP-binding</keyword>
<evidence type="ECO:0000256" key="3">
    <source>
        <dbReference type="ARBA" id="ARBA00022821"/>
    </source>
</evidence>
<dbReference type="GO" id="GO:0006952">
    <property type="term" value="P:defense response"/>
    <property type="evidence" value="ECO:0007669"/>
    <property type="project" value="UniProtKB-KW"/>
</dbReference>
<evidence type="ECO:0000256" key="4">
    <source>
        <dbReference type="ARBA" id="ARBA00022840"/>
    </source>
</evidence>
<keyword evidence="8" id="KW-1185">Reference proteome</keyword>
<evidence type="ECO:0000313" key="8">
    <source>
        <dbReference type="Proteomes" id="UP000593572"/>
    </source>
</evidence>
<dbReference type="GO" id="GO:0005524">
    <property type="term" value="F:ATP binding"/>
    <property type="evidence" value="ECO:0007669"/>
    <property type="project" value="UniProtKB-KW"/>
</dbReference>
<feature type="domain" description="NB-ARC" evidence="5">
    <location>
        <begin position="144"/>
        <end position="203"/>
    </location>
</feature>
<organism evidence="7 8">
    <name type="scientific">Gossypium lobatum</name>
    <dbReference type="NCBI Taxonomy" id="34289"/>
    <lineage>
        <taxon>Eukaryota</taxon>
        <taxon>Viridiplantae</taxon>
        <taxon>Streptophyta</taxon>
        <taxon>Embryophyta</taxon>
        <taxon>Tracheophyta</taxon>
        <taxon>Spermatophyta</taxon>
        <taxon>Magnoliopsida</taxon>
        <taxon>eudicotyledons</taxon>
        <taxon>Gunneridae</taxon>
        <taxon>Pentapetalae</taxon>
        <taxon>rosids</taxon>
        <taxon>malvids</taxon>
        <taxon>Malvales</taxon>
        <taxon>Malvaceae</taxon>
        <taxon>Malvoideae</taxon>
        <taxon>Gossypium</taxon>
    </lineage>
</organism>
<dbReference type="Gene3D" id="1.20.5.4130">
    <property type="match status" value="1"/>
</dbReference>
<evidence type="ECO:0000256" key="1">
    <source>
        <dbReference type="ARBA" id="ARBA00022737"/>
    </source>
</evidence>
<evidence type="ECO:0000256" key="2">
    <source>
        <dbReference type="ARBA" id="ARBA00022741"/>
    </source>
</evidence>
<name>A0A7J8NCM5_9ROSI</name>
<dbReference type="SUPFAM" id="SSF52540">
    <property type="entry name" value="P-loop containing nucleoside triphosphate hydrolases"/>
    <property type="match status" value="1"/>
</dbReference>
<keyword evidence="2" id="KW-0547">Nucleotide-binding</keyword>
<dbReference type="InterPro" id="IPR002182">
    <property type="entry name" value="NB-ARC"/>
</dbReference>
<keyword evidence="1" id="KW-0677">Repeat</keyword>
<dbReference type="InterPro" id="IPR038005">
    <property type="entry name" value="RX-like_CC"/>
</dbReference>
<feature type="domain" description="Disease resistance N-terminal" evidence="6">
    <location>
        <begin position="12"/>
        <end position="96"/>
    </location>
</feature>
<dbReference type="CDD" id="cd14798">
    <property type="entry name" value="RX-CC_like"/>
    <property type="match status" value="1"/>
</dbReference>
<protein>
    <recommendedName>
        <fullName evidence="9">Rx N-terminal domain-containing protein</fullName>
    </recommendedName>
</protein>
<gene>
    <name evidence="7" type="ORF">Golob_024734</name>
</gene>
<dbReference type="Pfam" id="PF00931">
    <property type="entry name" value="NB-ARC"/>
    <property type="match status" value="1"/>
</dbReference>
<sequence>MAEAFLFTIAARVLEQMATNVSEEIRTAYNVRNDFEKLEETMSRIQAVLLDAERQQHENESLRLCIWKVREIFYDAEDVIDDFKCKALRKQVVHDHNISKKVRALTSLSGHLSSLKLAWKLKGTNKRLNELTNEWDSFNLRQCEHKEKIARLLMKPSEDRNFPVVCIVGIGGLGKTTVAKLVYKDDRVICYFNVKIWVSVSGEEFYLP</sequence>
<dbReference type="Gene3D" id="3.40.50.300">
    <property type="entry name" value="P-loop containing nucleotide triphosphate hydrolases"/>
    <property type="match status" value="1"/>
</dbReference>
<dbReference type="GO" id="GO:0043531">
    <property type="term" value="F:ADP binding"/>
    <property type="evidence" value="ECO:0007669"/>
    <property type="project" value="InterPro"/>
</dbReference>
<dbReference type="InterPro" id="IPR041118">
    <property type="entry name" value="Rx_N"/>
</dbReference>
<comment type="caution">
    <text evidence="7">The sequence shown here is derived from an EMBL/GenBank/DDBJ whole genome shotgun (WGS) entry which is preliminary data.</text>
</comment>
<dbReference type="PANTHER" id="PTHR36766:SF67">
    <property type="entry name" value="DISEASE RESISTANCE PROTEIN RGA3"/>
    <property type="match status" value="1"/>
</dbReference>
<dbReference type="AlphaFoldDB" id="A0A7J8NCM5"/>
<dbReference type="InterPro" id="IPR027417">
    <property type="entry name" value="P-loop_NTPase"/>
</dbReference>
<reference evidence="7 8" key="1">
    <citation type="journal article" date="2019" name="Genome Biol. Evol.">
        <title>Insights into the evolution of the New World diploid cottons (Gossypium, subgenus Houzingenia) based on genome sequencing.</title>
        <authorList>
            <person name="Grover C.E."/>
            <person name="Arick M.A. 2nd"/>
            <person name="Thrash A."/>
            <person name="Conover J.L."/>
            <person name="Sanders W.S."/>
            <person name="Peterson D.G."/>
            <person name="Frelichowski J.E."/>
            <person name="Scheffler J.A."/>
            <person name="Scheffler B.E."/>
            <person name="Wendel J.F."/>
        </authorList>
    </citation>
    <scope>NUCLEOTIDE SEQUENCE [LARGE SCALE GENOMIC DNA]</scope>
    <source>
        <strain evidence="7">157</strain>
        <tissue evidence="7">Leaf</tissue>
    </source>
</reference>
<evidence type="ECO:0000313" key="7">
    <source>
        <dbReference type="EMBL" id="MBA0574758.1"/>
    </source>
</evidence>
<evidence type="ECO:0000259" key="5">
    <source>
        <dbReference type="Pfam" id="PF00931"/>
    </source>
</evidence>
<accession>A0A7J8NCM5</accession>
<keyword evidence="3" id="KW-0611">Plant defense</keyword>
<proteinExistence type="predicted"/>
<feature type="non-terminal residue" evidence="7">
    <location>
        <position position="208"/>
    </location>
</feature>
<dbReference type="EMBL" id="JABEZX010000209">
    <property type="protein sequence ID" value="MBA0574758.1"/>
    <property type="molecule type" value="Genomic_DNA"/>
</dbReference>
<evidence type="ECO:0008006" key="9">
    <source>
        <dbReference type="Google" id="ProtNLM"/>
    </source>
</evidence>
<dbReference type="PANTHER" id="PTHR36766">
    <property type="entry name" value="PLANT BROAD-SPECTRUM MILDEW RESISTANCE PROTEIN RPW8"/>
    <property type="match status" value="1"/>
</dbReference>
<dbReference type="Pfam" id="PF18052">
    <property type="entry name" value="Rx_N"/>
    <property type="match status" value="1"/>
</dbReference>
<evidence type="ECO:0000259" key="6">
    <source>
        <dbReference type="Pfam" id="PF18052"/>
    </source>
</evidence>
<dbReference type="Proteomes" id="UP000593572">
    <property type="component" value="Unassembled WGS sequence"/>
</dbReference>